<feature type="compositionally biased region" description="Low complexity" evidence="1">
    <location>
        <begin position="96"/>
        <end position="129"/>
    </location>
</feature>
<feature type="compositionally biased region" description="Basic and acidic residues" evidence="1">
    <location>
        <begin position="74"/>
        <end position="94"/>
    </location>
</feature>
<evidence type="ECO:0000313" key="3">
    <source>
        <dbReference type="Proteomes" id="UP001597112"/>
    </source>
</evidence>
<gene>
    <name evidence="2" type="ORF">ACFQ21_22780</name>
</gene>
<sequence>MFAVVVTFIIVIFIVMLFMIVSPGKAQNISSNNDSDRGTNQDDINHTIHNASVSATIWESSTEANSDHHLHHYSGSDDPHSHYNHDHSSSHETSNDFDSSDSGNSSDSWSSPDSTSSDSSSSFSSSGND</sequence>
<accession>A0ABW3K7W1</accession>
<evidence type="ECO:0000313" key="2">
    <source>
        <dbReference type="EMBL" id="MFD1002168.1"/>
    </source>
</evidence>
<feature type="compositionally biased region" description="Basic and acidic residues" evidence="1">
    <location>
        <begin position="34"/>
        <end position="46"/>
    </location>
</feature>
<dbReference type="RefSeq" id="WP_377583012.1">
    <property type="nucleotide sequence ID" value="NZ_JBHTKA010000008.1"/>
</dbReference>
<protein>
    <submittedName>
        <fullName evidence="2">Uncharacterized protein</fullName>
    </submittedName>
</protein>
<feature type="region of interest" description="Disordered" evidence="1">
    <location>
        <begin position="28"/>
        <end position="129"/>
    </location>
</feature>
<dbReference type="EMBL" id="JBHTKA010000008">
    <property type="protein sequence ID" value="MFD1002168.1"/>
    <property type="molecule type" value="Genomic_DNA"/>
</dbReference>
<feature type="compositionally biased region" description="Polar residues" evidence="1">
    <location>
        <begin position="47"/>
        <end position="64"/>
    </location>
</feature>
<name>A0ABW3K7W1_9BACT</name>
<organism evidence="2 3">
    <name type="scientific">Ohtaekwangia kribbensis</name>
    <dbReference type="NCBI Taxonomy" id="688913"/>
    <lineage>
        <taxon>Bacteria</taxon>
        <taxon>Pseudomonadati</taxon>
        <taxon>Bacteroidota</taxon>
        <taxon>Cytophagia</taxon>
        <taxon>Cytophagales</taxon>
        <taxon>Fulvivirgaceae</taxon>
        <taxon>Ohtaekwangia</taxon>
    </lineage>
</organism>
<evidence type="ECO:0000256" key="1">
    <source>
        <dbReference type="SAM" id="MobiDB-lite"/>
    </source>
</evidence>
<keyword evidence="3" id="KW-1185">Reference proteome</keyword>
<comment type="caution">
    <text evidence="2">The sequence shown here is derived from an EMBL/GenBank/DDBJ whole genome shotgun (WGS) entry which is preliminary data.</text>
</comment>
<dbReference type="Proteomes" id="UP001597112">
    <property type="component" value="Unassembled WGS sequence"/>
</dbReference>
<proteinExistence type="predicted"/>
<reference evidence="3" key="1">
    <citation type="journal article" date="2019" name="Int. J. Syst. Evol. Microbiol.">
        <title>The Global Catalogue of Microorganisms (GCM) 10K type strain sequencing project: providing services to taxonomists for standard genome sequencing and annotation.</title>
        <authorList>
            <consortium name="The Broad Institute Genomics Platform"/>
            <consortium name="The Broad Institute Genome Sequencing Center for Infectious Disease"/>
            <person name="Wu L."/>
            <person name="Ma J."/>
        </authorList>
    </citation>
    <scope>NUCLEOTIDE SEQUENCE [LARGE SCALE GENOMIC DNA]</scope>
    <source>
        <strain evidence="3">CCUG 58938</strain>
    </source>
</reference>